<protein>
    <submittedName>
        <fullName evidence="1">Uncharacterized protein</fullName>
    </submittedName>
</protein>
<accession>A0ACC1NK73</accession>
<proteinExistence type="predicted"/>
<comment type="caution">
    <text evidence="1">The sequence shown here is derived from an EMBL/GenBank/DDBJ whole genome shotgun (WGS) entry which is preliminary data.</text>
</comment>
<dbReference type="Proteomes" id="UP001143910">
    <property type="component" value="Unassembled WGS sequence"/>
</dbReference>
<reference evidence="1" key="1">
    <citation type="submission" date="2022-08" db="EMBL/GenBank/DDBJ databases">
        <title>Genome Sequence of Lecanicillium fungicola.</title>
        <authorList>
            <person name="Buettner E."/>
        </authorList>
    </citation>
    <scope>NUCLEOTIDE SEQUENCE</scope>
    <source>
        <strain evidence="1">Babe33</strain>
    </source>
</reference>
<sequence>MQLRKMMGYAWWFRPQRMRIAEPPKYEAMQDSDSATEEEDHQFVLKKRNNCQWIPKWAIIASLSVALTVSLGVTFTLLNQQAKRSTAGELFSCGKNLDDAIRKGCTWDELTNSWLPAECPRAGEAEYMASWGNQGGAKSWIVYSDRNGTTQVDRSRLVFQNSSDLFTGHTVWWTTEGQHSAHCLFLLQRLTTVTSAGGRLDFMTGNPSHAQHCIRYLFNMARSSPTWDKVSVRGQSGIGWC</sequence>
<evidence type="ECO:0000313" key="2">
    <source>
        <dbReference type="Proteomes" id="UP001143910"/>
    </source>
</evidence>
<name>A0ACC1NK73_9HYPO</name>
<organism evidence="1 2">
    <name type="scientific">Zarea fungicola</name>
    <dbReference type="NCBI Taxonomy" id="93591"/>
    <lineage>
        <taxon>Eukaryota</taxon>
        <taxon>Fungi</taxon>
        <taxon>Dikarya</taxon>
        <taxon>Ascomycota</taxon>
        <taxon>Pezizomycotina</taxon>
        <taxon>Sordariomycetes</taxon>
        <taxon>Hypocreomycetidae</taxon>
        <taxon>Hypocreales</taxon>
        <taxon>Cordycipitaceae</taxon>
        <taxon>Zarea</taxon>
    </lineage>
</organism>
<dbReference type="EMBL" id="JANJQO010000257">
    <property type="protein sequence ID" value="KAJ2979730.1"/>
    <property type="molecule type" value="Genomic_DNA"/>
</dbReference>
<keyword evidence="2" id="KW-1185">Reference proteome</keyword>
<evidence type="ECO:0000313" key="1">
    <source>
        <dbReference type="EMBL" id="KAJ2979730.1"/>
    </source>
</evidence>
<gene>
    <name evidence="1" type="ORF">NQ176_g3078</name>
</gene>